<dbReference type="HOGENOM" id="CLU_1277925_0_0_1"/>
<dbReference type="OMA" id="GRIRNWE"/>
<feature type="chain" id="PRO_5003670449" evidence="1">
    <location>
        <begin position="26"/>
        <end position="215"/>
    </location>
</feature>
<gene>
    <name evidence="2" type="ORF">NEQG_01727</name>
</gene>
<dbReference type="InParanoid" id="I3EGD6"/>
<dbReference type="Proteomes" id="UP000002872">
    <property type="component" value="Unassembled WGS sequence"/>
</dbReference>
<evidence type="ECO:0000256" key="1">
    <source>
        <dbReference type="SAM" id="SignalP"/>
    </source>
</evidence>
<reference evidence="2" key="1">
    <citation type="submission" date="2011-01" db="EMBL/GenBank/DDBJ databases">
        <title>The Genome Sequence of Nematocida parisii strain ERTm3.</title>
        <authorList>
            <consortium name="The Broad Institute Genome Sequencing Platform"/>
            <consortium name="The Broad Institute Genome Sequencing Center for Infectious Disease"/>
            <person name="Cuomo C."/>
            <person name="Troemel E."/>
            <person name="Young S.K."/>
            <person name="Zeng Q."/>
            <person name="Gargeya S."/>
            <person name="Fitzgerald M."/>
            <person name="Haas B."/>
            <person name="Abouelleil A."/>
            <person name="Alvarado L."/>
            <person name="Arachchi H.M."/>
            <person name="Berlin A."/>
            <person name="Chapman S.B."/>
            <person name="Gearin G."/>
            <person name="Goldberg J."/>
            <person name="Griggs A."/>
            <person name="Gujja S."/>
            <person name="Hansen M."/>
            <person name="Heiman D."/>
            <person name="Howarth C."/>
            <person name="Larimer J."/>
            <person name="Lui A."/>
            <person name="MacDonald P.J.P."/>
            <person name="McCowen C."/>
            <person name="Montmayeur A."/>
            <person name="Murphy C."/>
            <person name="Neiman D."/>
            <person name="Pearson M."/>
            <person name="Priest M."/>
            <person name="Roberts A."/>
            <person name="Saif S."/>
            <person name="Shea T."/>
            <person name="Sisk P."/>
            <person name="Stolte C."/>
            <person name="Sykes S."/>
            <person name="Wortman J."/>
            <person name="Nusbaum C."/>
            <person name="Birren B."/>
        </authorList>
    </citation>
    <scope>NUCLEOTIDE SEQUENCE</scope>
    <source>
        <strain evidence="2">ERTm3</strain>
    </source>
</reference>
<evidence type="ECO:0000313" key="3">
    <source>
        <dbReference type="Proteomes" id="UP000002872"/>
    </source>
</evidence>
<keyword evidence="1" id="KW-0732">Signal</keyword>
<evidence type="ECO:0000313" key="2">
    <source>
        <dbReference type="EMBL" id="EIJ88283.1"/>
    </source>
</evidence>
<keyword evidence="3" id="KW-1185">Reference proteome</keyword>
<sequence>MRITVRPTILLLLIISAALVKPNPALNPDDILPNHTHKPPIENVDSFLQVFEKLMHNFPSFKSKVFLRLHKFIDPDSPDATSNPATYFRLNANNIPEPDEVVKKFQSIQDATNMIKQDTRTLIAQIQRSVDQMFLNEKEILRAIDGLMSDANEIIDQYQAESDPLIQASLVVKFKAKEKQLIKSIKAIGRIRNWERKINKRLAASRLSRKILRIK</sequence>
<feature type="signal peptide" evidence="1">
    <location>
        <begin position="1"/>
        <end position="25"/>
    </location>
</feature>
<organism evidence="2 3">
    <name type="scientific">Nematocida parisii (strain ERTm3)</name>
    <name type="common">Nematode killer fungus</name>
    <dbReference type="NCBI Taxonomy" id="935791"/>
    <lineage>
        <taxon>Eukaryota</taxon>
        <taxon>Fungi</taxon>
        <taxon>Fungi incertae sedis</taxon>
        <taxon>Microsporidia</taxon>
        <taxon>Nematocida</taxon>
    </lineage>
</organism>
<protein>
    <submittedName>
        <fullName evidence="2">Uncharacterized protein</fullName>
    </submittedName>
</protein>
<proteinExistence type="predicted"/>
<dbReference type="VEuPathDB" id="MicrosporidiaDB:NEQG_01727"/>
<dbReference type="AlphaFoldDB" id="I3EGD6"/>
<accession>I3EGD6</accession>
<dbReference type="EMBL" id="GL870879">
    <property type="protein sequence ID" value="EIJ88283.1"/>
    <property type="molecule type" value="Genomic_DNA"/>
</dbReference>
<name>I3EGD6_NEMP3</name>
<dbReference type="OrthoDB" id="2195055at2759"/>